<dbReference type="KEGG" id="scd:Spica_0253"/>
<evidence type="ECO:0000256" key="6">
    <source>
        <dbReference type="PROSITE-ProRule" id="PRU00354"/>
    </source>
</evidence>
<dbReference type="GO" id="GO:0004766">
    <property type="term" value="F:spermidine synthase activity"/>
    <property type="evidence" value="ECO:0007669"/>
    <property type="project" value="UniProtKB-UniRule"/>
</dbReference>
<evidence type="ECO:0000256" key="1">
    <source>
        <dbReference type="ARBA" id="ARBA00007867"/>
    </source>
</evidence>
<evidence type="ECO:0000259" key="7">
    <source>
        <dbReference type="PROSITE" id="PS51006"/>
    </source>
</evidence>
<dbReference type="Gene3D" id="2.30.140.10">
    <property type="entry name" value="Spermidine synthase, tetramerisation domain"/>
    <property type="match status" value="1"/>
</dbReference>
<dbReference type="Gene3D" id="3.40.50.150">
    <property type="entry name" value="Vaccinia Virus protein VP39"/>
    <property type="match status" value="1"/>
</dbReference>
<dbReference type="eggNOG" id="COG0421">
    <property type="taxonomic scope" value="Bacteria"/>
</dbReference>
<dbReference type="EMBL" id="CP002868">
    <property type="protein sequence ID" value="AEJ18420.1"/>
    <property type="molecule type" value="Genomic_DNA"/>
</dbReference>
<accession>F8EYI8</accession>
<dbReference type="Pfam" id="PF17284">
    <property type="entry name" value="Spermine_synt_N"/>
    <property type="match status" value="1"/>
</dbReference>
<feature type="active site" description="Proton acceptor" evidence="5 6">
    <location>
        <position position="183"/>
    </location>
</feature>
<dbReference type="NCBIfam" id="NF002010">
    <property type="entry name" value="PRK00811.1"/>
    <property type="match status" value="1"/>
</dbReference>
<comment type="similarity">
    <text evidence="1 5">Belongs to the spermidine/spermine synthase family.</text>
</comment>
<dbReference type="RefSeq" id="WP_013967733.1">
    <property type="nucleotide sequence ID" value="NC_015732.1"/>
</dbReference>
<dbReference type="HAMAP" id="MF_00198">
    <property type="entry name" value="Spermidine_synth"/>
    <property type="match status" value="1"/>
</dbReference>
<keyword evidence="9" id="KW-1185">Reference proteome</keyword>
<dbReference type="InterPro" id="IPR030373">
    <property type="entry name" value="PABS_CS"/>
</dbReference>
<dbReference type="PROSITE" id="PS51006">
    <property type="entry name" value="PABS_2"/>
    <property type="match status" value="1"/>
</dbReference>
<dbReference type="GO" id="GO:0005829">
    <property type="term" value="C:cytosol"/>
    <property type="evidence" value="ECO:0007669"/>
    <property type="project" value="TreeGrafter"/>
</dbReference>
<keyword evidence="4 5" id="KW-0620">Polyamine biosynthesis</keyword>
<feature type="domain" description="PABS" evidence="7">
    <location>
        <begin position="31"/>
        <end position="263"/>
    </location>
</feature>
<dbReference type="InterPro" id="IPR029063">
    <property type="entry name" value="SAM-dependent_MTases_sf"/>
</dbReference>
<dbReference type="InterPro" id="IPR001045">
    <property type="entry name" value="Spermi_synthase"/>
</dbReference>
<evidence type="ECO:0000313" key="9">
    <source>
        <dbReference type="Proteomes" id="UP000000503"/>
    </source>
</evidence>
<comment type="catalytic activity">
    <reaction evidence="5">
        <text>S-adenosyl 3-(methylsulfanyl)propylamine + putrescine = S-methyl-5'-thioadenosine + spermidine + H(+)</text>
        <dbReference type="Rhea" id="RHEA:12721"/>
        <dbReference type="ChEBI" id="CHEBI:15378"/>
        <dbReference type="ChEBI" id="CHEBI:17509"/>
        <dbReference type="ChEBI" id="CHEBI:57443"/>
        <dbReference type="ChEBI" id="CHEBI:57834"/>
        <dbReference type="ChEBI" id="CHEBI:326268"/>
        <dbReference type="EC" id="2.5.1.16"/>
    </reaction>
</comment>
<evidence type="ECO:0000256" key="5">
    <source>
        <dbReference type="HAMAP-Rule" id="MF_00198"/>
    </source>
</evidence>
<feature type="binding site" evidence="5">
    <location>
        <position position="190"/>
    </location>
    <ligand>
        <name>S-methyl-5'-thioadenosine</name>
        <dbReference type="ChEBI" id="CHEBI:17509"/>
    </ligand>
</feature>
<dbReference type="GO" id="GO:0008295">
    <property type="term" value="P:spermidine biosynthetic process"/>
    <property type="evidence" value="ECO:0007669"/>
    <property type="project" value="UniProtKB-UniRule"/>
</dbReference>
<keyword evidence="2 5" id="KW-0808">Transferase</keyword>
<comment type="caution">
    <text evidence="5">Lacks conserved residue(s) required for the propagation of feature annotation.</text>
</comment>
<feature type="binding site" evidence="5">
    <location>
        <position position="58"/>
    </location>
    <ligand>
        <name>S-methyl-5'-thioadenosine</name>
        <dbReference type="ChEBI" id="CHEBI:17509"/>
    </ligand>
</feature>
<comment type="subunit">
    <text evidence="5">Homodimer or homotetramer.</text>
</comment>
<dbReference type="STRING" id="744872.Spica_0253"/>
<dbReference type="AlphaFoldDB" id="F8EYI8"/>
<protein>
    <recommendedName>
        <fullName evidence="5">Polyamine aminopropyltransferase</fullName>
    </recommendedName>
    <alternativeName>
        <fullName evidence="5">Putrescine aminopropyltransferase</fullName>
        <shortName evidence="5">PAPT</shortName>
    </alternativeName>
    <alternativeName>
        <fullName evidence="5">Spermidine synthase</fullName>
        <shortName evidence="5">SPDS</shortName>
        <shortName evidence="5">SPDSY</shortName>
        <ecNumber evidence="5">2.5.1.16</ecNumber>
    </alternativeName>
</protein>
<keyword evidence="3 5" id="KW-0745">Spermidine biosynthesis</keyword>
<feature type="binding site" evidence="5">
    <location>
        <position position="89"/>
    </location>
    <ligand>
        <name>spermidine</name>
        <dbReference type="ChEBI" id="CHEBI:57834"/>
    </ligand>
</feature>
<dbReference type="Pfam" id="PF01564">
    <property type="entry name" value="Spermine_synth"/>
    <property type="match status" value="1"/>
</dbReference>
<evidence type="ECO:0000256" key="4">
    <source>
        <dbReference type="ARBA" id="ARBA00023115"/>
    </source>
</evidence>
<dbReference type="PROSITE" id="PS01330">
    <property type="entry name" value="PABS_1"/>
    <property type="match status" value="1"/>
</dbReference>
<dbReference type="PANTHER" id="PTHR11558">
    <property type="entry name" value="SPERMIDINE/SPERMINE SYNTHASE"/>
    <property type="match status" value="1"/>
</dbReference>
<dbReference type="NCBIfam" id="NF037959">
    <property type="entry name" value="MFS_SpdSyn"/>
    <property type="match status" value="1"/>
</dbReference>
<dbReference type="CDD" id="cd02440">
    <property type="entry name" value="AdoMet_MTases"/>
    <property type="match status" value="1"/>
</dbReference>
<dbReference type="SUPFAM" id="SSF53335">
    <property type="entry name" value="S-adenosyl-L-methionine-dependent methyltransferases"/>
    <property type="match status" value="1"/>
</dbReference>
<dbReference type="Proteomes" id="UP000000503">
    <property type="component" value="Chromosome"/>
</dbReference>
<feature type="binding site" evidence="5">
    <location>
        <begin position="165"/>
        <end position="166"/>
    </location>
    <ligand>
        <name>S-methyl-5'-thioadenosine</name>
        <dbReference type="ChEBI" id="CHEBI:17509"/>
    </ligand>
</feature>
<sequence length="334" mass="38024">MRKFLSSLRLMSGANKAVYKPVSVQGQAVREIRERVSPASGWFYTVKDTLYRGKTAYQSIELVDTAEFGRTLLLDGATQVMEANEFQYHEPMAHIPLLCHPKPEKVLIIGGGDGGVLREVLKHPTVTQADLVELDEEVITFSRTMLEFCSKGAFEDPRTRVHIQDGRSFVETTSETYDVIIMDMTDPTGPSLRLYSREFFLALSRILRDENSRFIMHSESPDCRPLTFARIHRTLRSVFPRLDLATTSIRMYGGLWSFAMASTDNKSPSPQELSADEIRKRMQNRRLSKLKVISPETWQAFFAPYPYIRALLAEDGDLCTDANPDFPDSFDYRG</sequence>
<organism evidence="8 9">
    <name type="scientific">Gracilinema caldarium (strain ATCC 51460 / DSM 7334 / H1)</name>
    <name type="common">Treponema caldarium</name>
    <dbReference type="NCBI Taxonomy" id="744872"/>
    <lineage>
        <taxon>Bacteria</taxon>
        <taxon>Pseudomonadati</taxon>
        <taxon>Spirochaetota</taxon>
        <taxon>Spirochaetia</taxon>
        <taxon>Spirochaetales</taxon>
        <taxon>Breznakiellaceae</taxon>
        <taxon>Gracilinema</taxon>
    </lineage>
</organism>
<reference evidence="9" key="1">
    <citation type="journal article" date="2013" name="Stand. Genomic Sci.">
        <title>Genome sequence of the thermophilic fresh-water bacterium Spirochaeta caldaria type strain (H1(T)), reclassification of Spirochaeta caldaria, Spirochaeta stenostrepta, and Spirochaeta zuelzerae in the genus Treponema as Treponema caldaria comb. nov., Treponema stenostrepta comb. nov., and Treponema zuelzerae comb. nov., and emendation of the genus Treponema.</title>
        <authorList>
            <person name="Abt B."/>
            <person name="Goker M."/>
            <person name="Scheuner C."/>
            <person name="Han C."/>
            <person name="Lu M."/>
            <person name="Misra M."/>
            <person name="Lapidus A."/>
            <person name="Nolan M."/>
            <person name="Lucas S."/>
            <person name="Hammon N."/>
            <person name="Deshpande S."/>
            <person name="Cheng J.F."/>
            <person name="Tapia R."/>
            <person name="Goodwin L.A."/>
            <person name="Pitluck S."/>
            <person name="Liolios K."/>
            <person name="Pagani I."/>
            <person name="Ivanova N."/>
            <person name="Mavromatis K."/>
            <person name="Mikhailova N."/>
            <person name="Huntemann M."/>
            <person name="Pati A."/>
            <person name="Chen A."/>
            <person name="Palaniappan K."/>
            <person name="Land M."/>
            <person name="Hauser L."/>
            <person name="Jeffries C.D."/>
            <person name="Rohde M."/>
            <person name="Spring S."/>
            <person name="Gronow S."/>
            <person name="Detter J.C."/>
            <person name="Bristow J."/>
            <person name="Eisen J.A."/>
            <person name="Markowitz V."/>
            <person name="Hugenholtz P."/>
            <person name="Kyrpides N.C."/>
            <person name="Woyke T."/>
            <person name="Klenk H.P."/>
        </authorList>
    </citation>
    <scope>NUCLEOTIDE SEQUENCE</scope>
    <source>
        <strain evidence="9">ATCC 51460 / DSM 7334 / H1</strain>
    </source>
</reference>
<name>F8EYI8_GRAC1</name>
<dbReference type="PANTHER" id="PTHR11558:SF11">
    <property type="entry name" value="SPERMIDINE SYNTHASE"/>
    <property type="match status" value="1"/>
</dbReference>
<feature type="binding site" evidence="5">
    <location>
        <position position="133"/>
    </location>
    <ligand>
        <name>S-methyl-5'-thioadenosine</name>
        <dbReference type="ChEBI" id="CHEBI:17509"/>
    </ligand>
</feature>
<dbReference type="InterPro" id="IPR030374">
    <property type="entry name" value="PABS"/>
</dbReference>
<evidence type="ECO:0000256" key="3">
    <source>
        <dbReference type="ARBA" id="ARBA00023066"/>
    </source>
</evidence>
<comment type="function">
    <text evidence="5">Catalyzes the irreversible transfer of a propylamine group from the amino donor S-adenosylmethioninamine (decarboxy-AdoMet) to putrescine (1,4-diaminobutane) to yield spermidine.</text>
</comment>
<dbReference type="InterPro" id="IPR035246">
    <property type="entry name" value="Spermidine_synt_N"/>
</dbReference>
<evidence type="ECO:0000313" key="8">
    <source>
        <dbReference type="EMBL" id="AEJ18420.1"/>
    </source>
</evidence>
<dbReference type="UniPathway" id="UPA00248">
    <property type="reaction ID" value="UER00314"/>
</dbReference>
<comment type="pathway">
    <text evidence="5">Amine and polyamine biosynthesis; spermidine biosynthesis; spermidine from putrescine: step 1/1.</text>
</comment>
<gene>
    <name evidence="5" type="primary">speE</name>
    <name evidence="8" type="ordered locus">Spica_0253</name>
</gene>
<dbReference type="EC" id="2.5.1.16" evidence="5"/>
<dbReference type="HOGENOM" id="CLU_048199_0_1_12"/>
<evidence type="ECO:0000256" key="2">
    <source>
        <dbReference type="ARBA" id="ARBA00022679"/>
    </source>
</evidence>
<feature type="binding site" evidence="5">
    <location>
        <position position="113"/>
    </location>
    <ligand>
        <name>spermidine</name>
        <dbReference type="ChEBI" id="CHEBI:57834"/>
    </ligand>
</feature>
<dbReference type="InterPro" id="IPR037163">
    <property type="entry name" value="Spermidine_synt_N_sf"/>
</dbReference>
<proteinExistence type="inferred from homology"/>
<dbReference type="OrthoDB" id="225091at2"/>